<protein>
    <submittedName>
        <fullName evidence="1">Uncharacterized protein</fullName>
    </submittedName>
</protein>
<dbReference type="Proteomes" id="UP000077266">
    <property type="component" value="Unassembled WGS sequence"/>
</dbReference>
<dbReference type="OrthoDB" id="3363652at2759"/>
<proteinExistence type="predicted"/>
<evidence type="ECO:0000313" key="2">
    <source>
        <dbReference type="Proteomes" id="UP000077266"/>
    </source>
</evidence>
<dbReference type="EMBL" id="KV426017">
    <property type="protein sequence ID" value="KZV91928.1"/>
    <property type="molecule type" value="Genomic_DNA"/>
</dbReference>
<dbReference type="AlphaFoldDB" id="A0A165HGG3"/>
<keyword evidence="2" id="KW-1185">Reference proteome</keyword>
<feature type="non-terminal residue" evidence="1">
    <location>
        <position position="105"/>
    </location>
</feature>
<organism evidence="1 2">
    <name type="scientific">Exidia glandulosa HHB12029</name>
    <dbReference type="NCBI Taxonomy" id="1314781"/>
    <lineage>
        <taxon>Eukaryota</taxon>
        <taxon>Fungi</taxon>
        <taxon>Dikarya</taxon>
        <taxon>Basidiomycota</taxon>
        <taxon>Agaricomycotina</taxon>
        <taxon>Agaricomycetes</taxon>
        <taxon>Auriculariales</taxon>
        <taxon>Exidiaceae</taxon>
        <taxon>Exidia</taxon>
    </lineage>
</organism>
<sequence length="105" mass="12112">MAPERVREVLERVKVGDDLSEEQRARVDRLIREFADVFTLSLREVRLVDFVEHRLGLPEGTTGPRTANQKPLTEPQREWLNKALDEMESCDVVRRIPASAAKWVS</sequence>
<accession>A0A165HGG3</accession>
<name>A0A165HGG3_EXIGL</name>
<dbReference type="InParanoid" id="A0A165HGG3"/>
<reference evidence="1 2" key="1">
    <citation type="journal article" date="2016" name="Mol. Biol. Evol.">
        <title>Comparative Genomics of Early-Diverging Mushroom-Forming Fungi Provides Insights into the Origins of Lignocellulose Decay Capabilities.</title>
        <authorList>
            <person name="Nagy L.G."/>
            <person name="Riley R."/>
            <person name="Tritt A."/>
            <person name="Adam C."/>
            <person name="Daum C."/>
            <person name="Floudas D."/>
            <person name="Sun H."/>
            <person name="Yadav J.S."/>
            <person name="Pangilinan J."/>
            <person name="Larsson K.H."/>
            <person name="Matsuura K."/>
            <person name="Barry K."/>
            <person name="Labutti K."/>
            <person name="Kuo R."/>
            <person name="Ohm R.A."/>
            <person name="Bhattacharya S.S."/>
            <person name="Shirouzu T."/>
            <person name="Yoshinaga Y."/>
            <person name="Martin F.M."/>
            <person name="Grigoriev I.V."/>
            <person name="Hibbett D.S."/>
        </authorList>
    </citation>
    <scope>NUCLEOTIDE SEQUENCE [LARGE SCALE GENOMIC DNA]</scope>
    <source>
        <strain evidence="1 2">HHB12029</strain>
    </source>
</reference>
<evidence type="ECO:0000313" key="1">
    <source>
        <dbReference type="EMBL" id="KZV91928.1"/>
    </source>
</evidence>
<gene>
    <name evidence="1" type="ORF">EXIGLDRAFT_615071</name>
</gene>